<dbReference type="Proteomes" id="UP000604241">
    <property type="component" value="Unassembled WGS sequence"/>
</dbReference>
<dbReference type="Gene3D" id="3.30.200.20">
    <property type="entry name" value="Phosphorylase Kinase, domain 1"/>
    <property type="match status" value="1"/>
</dbReference>
<dbReference type="CDD" id="cd13973">
    <property type="entry name" value="PK_MviN-like"/>
    <property type="match status" value="1"/>
</dbReference>
<keyword evidence="3" id="KW-0808">Transferase</keyword>
<dbReference type="SUPFAM" id="SSF56112">
    <property type="entry name" value="Protein kinase-like (PK-like)"/>
    <property type="match status" value="1"/>
</dbReference>
<evidence type="ECO:0000313" key="3">
    <source>
        <dbReference type="EMBL" id="MBD7918749.1"/>
    </source>
</evidence>
<keyword evidence="3" id="KW-0418">Kinase</keyword>
<gene>
    <name evidence="3" type="ORF">H9657_10745</name>
</gene>
<dbReference type="Gene3D" id="1.10.510.10">
    <property type="entry name" value="Transferase(Phosphotransferase) domain 1"/>
    <property type="match status" value="1"/>
</dbReference>
<evidence type="ECO:0000256" key="2">
    <source>
        <dbReference type="SAM" id="Phobius"/>
    </source>
</evidence>
<feature type="region of interest" description="Disordered" evidence="1">
    <location>
        <begin position="308"/>
        <end position="372"/>
    </location>
</feature>
<dbReference type="GO" id="GO:0016301">
    <property type="term" value="F:kinase activity"/>
    <property type="evidence" value="ECO:0007669"/>
    <property type="project" value="UniProtKB-KW"/>
</dbReference>
<organism evidence="3 4">
    <name type="scientific">Cellulomonas avistercoris</name>
    <dbReference type="NCBI Taxonomy" id="2762242"/>
    <lineage>
        <taxon>Bacteria</taxon>
        <taxon>Bacillati</taxon>
        <taxon>Actinomycetota</taxon>
        <taxon>Actinomycetes</taxon>
        <taxon>Micrococcales</taxon>
        <taxon>Cellulomonadaceae</taxon>
        <taxon>Cellulomonas</taxon>
    </lineage>
</organism>
<feature type="region of interest" description="Disordered" evidence="1">
    <location>
        <begin position="421"/>
        <end position="458"/>
    </location>
</feature>
<name>A0ABR8QEB3_9CELL</name>
<accession>A0ABR8QEB3</accession>
<dbReference type="EMBL" id="JACSQV010000008">
    <property type="protein sequence ID" value="MBD7918749.1"/>
    <property type="molecule type" value="Genomic_DNA"/>
</dbReference>
<evidence type="ECO:0000256" key="1">
    <source>
        <dbReference type="SAM" id="MobiDB-lite"/>
    </source>
</evidence>
<reference evidence="3 4" key="1">
    <citation type="submission" date="2020-08" db="EMBL/GenBank/DDBJ databases">
        <title>A Genomic Blueprint of the Chicken Gut Microbiome.</title>
        <authorList>
            <person name="Gilroy R."/>
            <person name="Ravi A."/>
            <person name="Getino M."/>
            <person name="Pursley I."/>
            <person name="Horton D.L."/>
            <person name="Alikhan N.-F."/>
            <person name="Baker D."/>
            <person name="Gharbi K."/>
            <person name="Hall N."/>
            <person name="Watson M."/>
            <person name="Adriaenssens E.M."/>
            <person name="Foster-Nyarko E."/>
            <person name="Jarju S."/>
            <person name="Secka A."/>
            <person name="Antonio M."/>
            <person name="Oren A."/>
            <person name="Chaudhuri R."/>
            <person name="La Ragione R.M."/>
            <person name="Hildebrand F."/>
            <person name="Pallen M.J."/>
        </authorList>
    </citation>
    <scope>NUCLEOTIDE SEQUENCE [LARGE SCALE GENOMIC DNA]</scope>
    <source>
        <strain evidence="3 4">Sa3CUA2</strain>
    </source>
</reference>
<dbReference type="InterPro" id="IPR011009">
    <property type="entry name" value="Kinase-like_dom_sf"/>
</dbReference>
<keyword evidence="2" id="KW-0812">Transmembrane</keyword>
<sequence length="599" mass="61917">MTEEVGRGTVLAGRYRVVDPLPSDLDDVSVWRATDQILDRPVRVRVLQSGAVAPALDAARRAALVTDSRLVRVLDVGMHGGVGYVVSEQITGASLAQLVERGALTADQARAVVGEAAAALEVARRRGVHHLALRPSVVHVSADGRVLVSGLAIDAALLGTAQADSQATSRTDAVDLVRLLYTGLTGRWPAGRDDVRTTSVPAAPMLDGAPVPPGEIAPGVPNDLDTLCSVTLGPHEDGPHSPGDVVHELEPWGEIRIGRAADDTDGQGGAVAAAAAAAGAAAAVAGDEPERPAAPVRVARQSVRSAFDELPAGTPRPGTPPPAVPTRGPGGRVERTGVLPVGAPAAPTTPLSPAALPPLAREPETDLWDDGGSFADDPFAFVEDEEARRRFDPTALVLVLVGVAVLIGLVFAARSLFTSPVGEREPATEQTASQEPTDAGEAAPPVAEEPAEEEPPAVPPVIASIRTFDPTDAAGERVENVDLAIDGDPSTFWFSYTYNRPDFGGLKEGMGLELTFAEESTVSGVTLNVNGTGGNVEVRATSGDTPTDGPLLASGTLSQSTVLTFAEPVQTSTLVLYFTELPTNAAGQFRVEVTEVTVS</sequence>
<feature type="transmembrane region" description="Helical" evidence="2">
    <location>
        <begin position="395"/>
        <end position="417"/>
    </location>
</feature>
<dbReference type="RefSeq" id="WP_191783213.1">
    <property type="nucleotide sequence ID" value="NZ_JACSQV010000008.1"/>
</dbReference>
<feature type="compositionally biased region" description="Low complexity" evidence="1">
    <location>
        <begin position="343"/>
        <end position="359"/>
    </location>
</feature>
<evidence type="ECO:0000313" key="4">
    <source>
        <dbReference type="Proteomes" id="UP000604241"/>
    </source>
</evidence>
<keyword evidence="2" id="KW-0472">Membrane</keyword>
<proteinExistence type="predicted"/>
<protein>
    <submittedName>
        <fullName evidence="3">Protein kinase family protein</fullName>
    </submittedName>
</protein>
<comment type="caution">
    <text evidence="3">The sequence shown here is derived from an EMBL/GenBank/DDBJ whole genome shotgun (WGS) entry which is preliminary data.</text>
</comment>
<keyword evidence="2" id="KW-1133">Transmembrane helix</keyword>
<keyword evidence="4" id="KW-1185">Reference proteome</keyword>